<name>A0A8H7S9N2_9FUNG</name>
<dbReference type="GO" id="GO:0031625">
    <property type="term" value="F:ubiquitin protein ligase binding"/>
    <property type="evidence" value="ECO:0007669"/>
    <property type="project" value="TreeGrafter"/>
</dbReference>
<feature type="region of interest" description="Disordered" evidence="1">
    <location>
        <begin position="352"/>
        <end position="396"/>
    </location>
</feature>
<comment type="caution">
    <text evidence="3">The sequence shown here is derived from an EMBL/GenBank/DDBJ whole genome shotgun (WGS) entry which is preliminary data.</text>
</comment>
<feature type="compositionally biased region" description="Low complexity" evidence="1">
    <location>
        <begin position="382"/>
        <end position="396"/>
    </location>
</feature>
<dbReference type="SUPFAM" id="SSF81296">
    <property type="entry name" value="E set domains"/>
    <property type="match status" value="1"/>
</dbReference>
<dbReference type="InterPro" id="IPR011021">
    <property type="entry name" value="Arrestin-like_N"/>
</dbReference>
<dbReference type="Gene3D" id="2.60.40.640">
    <property type="match status" value="1"/>
</dbReference>
<keyword evidence="4" id="KW-1185">Reference proteome</keyword>
<dbReference type="GO" id="GO:0030674">
    <property type="term" value="F:protein-macromolecule adaptor activity"/>
    <property type="evidence" value="ECO:0007669"/>
    <property type="project" value="TreeGrafter"/>
</dbReference>
<dbReference type="InterPro" id="IPR014756">
    <property type="entry name" value="Ig_E-set"/>
</dbReference>
<dbReference type="GO" id="GO:0005886">
    <property type="term" value="C:plasma membrane"/>
    <property type="evidence" value="ECO:0007669"/>
    <property type="project" value="TreeGrafter"/>
</dbReference>
<accession>A0A8H7S9N2</accession>
<dbReference type="PANTHER" id="PTHR11188">
    <property type="entry name" value="ARRESTIN DOMAIN CONTAINING PROTEIN"/>
    <property type="match status" value="1"/>
</dbReference>
<feature type="domain" description="Arrestin-like N-terminal" evidence="2">
    <location>
        <begin position="38"/>
        <end position="169"/>
    </location>
</feature>
<reference evidence="3 4" key="1">
    <citation type="submission" date="2020-12" db="EMBL/GenBank/DDBJ databases">
        <title>Metabolic potential, ecology and presence of endohyphal bacteria is reflected in genomic diversity of Mucoromycotina.</title>
        <authorList>
            <person name="Muszewska A."/>
            <person name="Okrasinska A."/>
            <person name="Steczkiewicz K."/>
            <person name="Drgas O."/>
            <person name="Orlowska M."/>
            <person name="Perlinska-Lenart U."/>
            <person name="Aleksandrzak-Piekarczyk T."/>
            <person name="Szatraj K."/>
            <person name="Zielenkiewicz U."/>
            <person name="Pilsyk S."/>
            <person name="Malc E."/>
            <person name="Mieczkowski P."/>
            <person name="Kruszewska J.S."/>
            <person name="Biernat P."/>
            <person name="Pawlowska J."/>
        </authorList>
    </citation>
    <scope>NUCLEOTIDE SEQUENCE [LARGE SCALE GENOMIC DNA]</scope>
    <source>
        <strain evidence="3 4">CBS 142.35</strain>
    </source>
</reference>
<evidence type="ECO:0000313" key="3">
    <source>
        <dbReference type="EMBL" id="KAG2224262.1"/>
    </source>
</evidence>
<dbReference type="GO" id="GO:0070086">
    <property type="term" value="P:ubiquitin-dependent endocytosis"/>
    <property type="evidence" value="ECO:0007669"/>
    <property type="project" value="TreeGrafter"/>
</dbReference>
<protein>
    <recommendedName>
        <fullName evidence="2">Arrestin-like N-terminal domain-containing protein</fullName>
    </recommendedName>
</protein>
<dbReference type="InterPro" id="IPR050357">
    <property type="entry name" value="Arrestin_domain-protein"/>
</dbReference>
<proteinExistence type="predicted"/>
<dbReference type="OrthoDB" id="2333384at2759"/>
<evidence type="ECO:0000256" key="1">
    <source>
        <dbReference type="SAM" id="MobiDB-lite"/>
    </source>
</evidence>
<dbReference type="Pfam" id="PF00339">
    <property type="entry name" value="Arrestin_N"/>
    <property type="match status" value="1"/>
</dbReference>
<dbReference type="AlphaFoldDB" id="A0A8H7S9N2"/>
<dbReference type="EMBL" id="JAEPRB010000046">
    <property type="protein sequence ID" value="KAG2224262.1"/>
    <property type="molecule type" value="Genomic_DNA"/>
</dbReference>
<feature type="compositionally biased region" description="Basic and acidic residues" evidence="1">
    <location>
        <begin position="360"/>
        <end position="371"/>
    </location>
</feature>
<organism evidence="3 4">
    <name type="scientific">Circinella minor</name>
    <dbReference type="NCBI Taxonomy" id="1195481"/>
    <lineage>
        <taxon>Eukaryota</taxon>
        <taxon>Fungi</taxon>
        <taxon>Fungi incertae sedis</taxon>
        <taxon>Mucoromycota</taxon>
        <taxon>Mucoromycotina</taxon>
        <taxon>Mucoromycetes</taxon>
        <taxon>Mucorales</taxon>
        <taxon>Lichtheimiaceae</taxon>
        <taxon>Circinella</taxon>
    </lineage>
</organism>
<evidence type="ECO:0000313" key="4">
    <source>
        <dbReference type="Proteomes" id="UP000646827"/>
    </source>
</evidence>
<dbReference type="GO" id="GO:0005829">
    <property type="term" value="C:cytosol"/>
    <property type="evidence" value="ECO:0007669"/>
    <property type="project" value="TreeGrafter"/>
</dbReference>
<dbReference type="PANTHER" id="PTHR11188:SF17">
    <property type="entry name" value="FI21816P1"/>
    <property type="match status" value="1"/>
</dbReference>
<gene>
    <name evidence="3" type="ORF">INT45_000293</name>
</gene>
<dbReference type="InterPro" id="IPR014752">
    <property type="entry name" value="Arrestin-like_C"/>
</dbReference>
<evidence type="ECO:0000259" key="2">
    <source>
        <dbReference type="Pfam" id="PF00339"/>
    </source>
</evidence>
<sequence length="496" mass="56272">MPSLYNQKGHVSMEINVDPSFTGILRGLDNGVPEPIHLKGTVVIHVYKPIKVRQISIRFEGRCKVTISTSKTSKLVAAPPPEGVECRNLVKKKTCLLLSSSFSSALPEATEGESSTLLNEQKRNSPVLLPPGEYTYPYTFELPPRLPATFHGKRGMIQYRLKASMHRSVFSNNLFVYQEIPIRRSLVYDTIPLDLLEIIVGKDYPDKIEYIASAPSVVYREGGLVPLNLAVRLIHQFNEQQEKEQENGSTLMPMTKTIKSITCALRERVTYQTTGQQSLTCQSVSQTDETFPLGWSTFYPSEDDNENYDPYKKHEYNAEFRLCPRVHPDIKTRLIKVSHTLVVNIKITEEQQDNNNDNSIHGDHQELKSTENDQQQQESHSRTSTPSLSRSSSSSSLSSIFSLGRQQASNTEEYVKDALLSFGSGGKRHSHNHFNNNNNNNMYLCSLEVPLVVTSKQHCWEGEVPNPPEYQNTERPPTYRQSIEHLPRVPIYRFST</sequence>
<dbReference type="Proteomes" id="UP000646827">
    <property type="component" value="Unassembled WGS sequence"/>
</dbReference>